<dbReference type="InterPro" id="IPR002885">
    <property type="entry name" value="PPR_rpt"/>
</dbReference>
<dbReference type="InterPro" id="IPR046848">
    <property type="entry name" value="E_motif"/>
</dbReference>
<evidence type="ECO:0000256" key="1">
    <source>
        <dbReference type="ARBA" id="ARBA00022737"/>
    </source>
</evidence>
<dbReference type="GO" id="GO:0009451">
    <property type="term" value="P:RNA modification"/>
    <property type="evidence" value="ECO:0007669"/>
    <property type="project" value="InterPro"/>
</dbReference>
<evidence type="ECO:0008006" key="5">
    <source>
        <dbReference type="Google" id="ProtNLM"/>
    </source>
</evidence>
<dbReference type="Proteomes" id="UP001415857">
    <property type="component" value="Unassembled WGS sequence"/>
</dbReference>
<keyword evidence="1" id="KW-0677">Repeat</keyword>
<dbReference type="Pfam" id="PF13041">
    <property type="entry name" value="PPR_2"/>
    <property type="match status" value="2"/>
</dbReference>
<gene>
    <name evidence="3" type="ORF">L1049_007828</name>
</gene>
<dbReference type="InterPro" id="IPR046960">
    <property type="entry name" value="PPR_At4g14850-like_plant"/>
</dbReference>
<dbReference type="PROSITE" id="PS51375">
    <property type="entry name" value="PPR"/>
    <property type="match status" value="3"/>
</dbReference>
<dbReference type="FunFam" id="1.25.40.10:FF:000344">
    <property type="entry name" value="Pentatricopeptide repeat-containing protein"/>
    <property type="match status" value="1"/>
</dbReference>
<accession>A0AAP0S8R3</accession>
<dbReference type="NCBIfam" id="TIGR00756">
    <property type="entry name" value="PPR"/>
    <property type="match status" value="4"/>
</dbReference>
<dbReference type="PANTHER" id="PTHR47926:SF533">
    <property type="entry name" value="DYW DOMAIN-CONTAINING PROTEIN"/>
    <property type="match status" value="1"/>
</dbReference>
<dbReference type="AlphaFoldDB" id="A0AAP0S8R3"/>
<dbReference type="FunFam" id="1.25.40.10:FF:000031">
    <property type="entry name" value="Pentatricopeptide repeat-containing protein mitochondrial"/>
    <property type="match status" value="1"/>
</dbReference>
<protein>
    <recommendedName>
        <fullName evidence="5">Pentatricopeptide repeat-containing protein</fullName>
    </recommendedName>
</protein>
<dbReference type="GO" id="GO:0003723">
    <property type="term" value="F:RNA binding"/>
    <property type="evidence" value="ECO:0007669"/>
    <property type="project" value="InterPro"/>
</dbReference>
<proteinExistence type="predicted"/>
<dbReference type="FunFam" id="1.25.40.10:FF:000366">
    <property type="entry name" value="Pentatricopeptide (PPR) repeat-containing protein"/>
    <property type="match status" value="1"/>
</dbReference>
<evidence type="ECO:0000313" key="3">
    <source>
        <dbReference type="EMBL" id="KAK9289670.1"/>
    </source>
</evidence>
<dbReference type="Gene3D" id="1.25.40.10">
    <property type="entry name" value="Tetratricopeptide repeat domain"/>
    <property type="match status" value="3"/>
</dbReference>
<feature type="repeat" description="PPR" evidence="2">
    <location>
        <begin position="196"/>
        <end position="230"/>
    </location>
</feature>
<name>A0AAP0S8R3_LIQFO</name>
<dbReference type="EMBL" id="JBBPBK010000002">
    <property type="protein sequence ID" value="KAK9289670.1"/>
    <property type="molecule type" value="Genomic_DNA"/>
</dbReference>
<comment type="caution">
    <text evidence="3">The sequence shown here is derived from an EMBL/GenBank/DDBJ whole genome shotgun (WGS) entry which is preliminary data.</text>
</comment>
<feature type="repeat" description="PPR" evidence="2">
    <location>
        <begin position="1"/>
        <end position="28"/>
    </location>
</feature>
<dbReference type="InterPro" id="IPR011990">
    <property type="entry name" value="TPR-like_helical_dom_sf"/>
</dbReference>
<evidence type="ECO:0000313" key="4">
    <source>
        <dbReference type="Proteomes" id="UP001415857"/>
    </source>
</evidence>
<dbReference type="PANTHER" id="PTHR47926">
    <property type="entry name" value="PENTATRICOPEPTIDE REPEAT-CONTAINING PROTEIN"/>
    <property type="match status" value="1"/>
</dbReference>
<dbReference type="Pfam" id="PF01535">
    <property type="entry name" value="PPR"/>
    <property type="match status" value="2"/>
</dbReference>
<keyword evidence="4" id="KW-1185">Reference proteome</keyword>
<dbReference type="Pfam" id="PF20431">
    <property type="entry name" value="E_motif"/>
    <property type="match status" value="1"/>
</dbReference>
<evidence type="ECO:0000256" key="2">
    <source>
        <dbReference type="PROSITE-ProRule" id="PRU00708"/>
    </source>
</evidence>
<sequence>MIAGYVQHDLCAEALKVFEEMQNRGIYSDNIGFSSAISACSGIQALNQGQQIHAQSVVTGYSEDISIENALVSLYARCGRLRDAYVAFDKIDAKDNISWNRLISGFSQSGYCEEALEVFSQMNKAGVEANLFTFGSAVSAAANIANIKQGKQIHAMMIKTGYDLETEASNVLITLCAKCGSIDDDKSEFLEMPEKNEFSWNAMITGYSQHGFGNEALNLFEEMKQLGVMPNHVTFVGVLSACSHVRLVDEGLYYFKSMSEKHGLVPKPEHYVCVVDLLGRAGFLCRTREFIEEMPIEPDAMIWGTLLSACRVHKNMEIGEFAARHLLELDPEDSATYVLLSNVYAVAGKWDCRDWTRQMMKDRGVKKEPGRSWIEVKNTVHAFFFGDRLHPLANKIYEFLRIWINEQLKLVMCKTVIAFGMK</sequence>
<organism evidence="3 4">
    <name type="scientific">Liquidambar formosana</name>
    <name type="common">Formosan gum</name>
    <dbReference type="NCBI Taxonomy" id="63359"/>
    <lineage>
        <taxon>Eukaryota</taxon>
        <taxon>Viridiplantae</taxon>
        <taxon>Streptophyta</taxon>
        <taxon>Embryophyta</taxon>
        <taxon>Tracheophyta</taxon>
        <taxon>Spermatophyta</taxon>
        <taxon>Magnoliopsida</taxon>
        <taxon>eudicotyledons</taxon>
        <taxon>Gunneridae</taxon>
        <taxon>Pentapetalae</taxon>
        <taxon>Saxifragales</taxon>
        <taxon>Altingiaceae</taxon>
        <taxon>Liquidambar</taxon>
    </lineage>
</organism>
<reference evidence="3 4" key="1">
    <citation type="journal article" date="2024" name="Plant J.">
        <title>Genome sequences and population genomics reveal climatic adaptation and genomic divergence between two closely related sweetgum species.</title>
        <authorList>
            <person name="Xu W.Q."/>
            <person name="Ren C.Q."/>
            <person name="Zhang X.Y."/>
            <person name="Comes H.P."/>
            <person name="Liu X.H."/>
            <person name="Li Y.G."/>
            <person name="Kettle C.J."/>
            <person name="Jalonen R."/>
            <person name="Gaisberger H."/>
            <person name="Ma Y.Z."/>
            <person name="Qiu Y.X."/>
        </authorList>
    </citation>
    <scope>NUCLEOTIDE SEQUENCE [LARGE SCALE GENOMIC DNA]</scope>
    <source>
        <strain evidence="3">Hangzhou</strain>
    </source>
</reference>
<feature type="repeat" description="PPR" evidence="2">
    <location>
        <begin position="95"/>
        <end position="129"/>
    </location>
</feature>